<feature type="compositionally biased region" description="Low complexity" evidence="1">
    <location>
        <begin position="563"/>
        <end position="577"/>
    </location>
</feature>
<feature type="compositionally biased region" description="Low complexity" evidence="1">
    <location>
        <begin position="508"/>
        <end position="533"/>
    </location>
</feature>
<dbReference type="GO" id="GO:0008233">
    <property type="term" value="F:peptidase activity"/>
    <property type="evidence" value="ECO:0007669"/>
    <property type="project" value="InterPro"/>
</dbReference>
<dbReference type="GO" id="GO:0006508">
    <property type="term" value="P:proteolysis"/>
    <property type="evidence" value="ECO:0007669"/>
    <property type="project" value="InterPro"/>
</dbReference>
<evidence type="ECO:0000256" key="1">
    <source>
        <dbReference type="SAM" id="MobiDB-lite"/>
    </source>
</evidence>
<feature type="signal peptide" evidence="2">
    <location>
        <begin position="1"/>
        <end position="21"/>
    </location>
</feature>
<proteinExistence type="predicted"/>
<feature type="region of interest" description="Disordered" evidence="1">
    <location>
        <begin position="880"/>
        <end position="1052"/>
    </location>
</feature>
<feature type="compositionally biased region" description="Pro residues" evidence="1">
    <location>
        <begin position="951"/>
        <end position="969"/>
    </location>
</feature>
<gene>
    <name evidence="4" type="ORF">SEMRO_6_G005480.1</name>
</gene>
<feature type="domain" description="Peptidase M6-like" evidence="3">
    <location>
        <begin position="132"/>
        <end position="335"/>
    </location>
</feature>
<feature type="chain" id="PRO_5040490696" evidence="2">
    <location>
        <begin position="22"/>
        <end position="1195"/>
    </location>
</feature>
<feature type="compositionally biased region" description="Pro residues" evidence="1">
    <location>
        <begin position="997"/>
        <end position="1009"/>
    </location>
</feature>
<keyword evidence="2" id="KW-0732">Signal</keyword>
<dbReference type="NCBIfam" id="TIGR03296">
    <property type="entry name" value="M6dom_TIGR03296"/>
    <property type="match status" value="1"/>
</dbReference>
<reference evidence="4" key="1">
    <citation type="submission" date="2020-06" db="EMBL/GenBank/DDBJ databases">
        <authorList>
            <consortium name="Plant Systems Biology data submission"/>
        </authorList>
    </citation>
    <scope>NUCLEOTIDE SEQUENCE</scope>
    <source>
        <strain evidence="4">D6</strain>
    </source>
</reference>
<dbReference type="Pfam" id="PF05547">
    <property type="entry name" value="Peptidase_M6"/>
    <property type="match status" value="1"/>
</dbReference>
<evidence type="ECO:0000256" key="2">
    <source>
        <dbReference type="SAM" id="SignalP"/>
    </source>
</evidence>
<feature type="compositionally biased region" description="Low complexity" evidence="1">
    <location>
        <begin position="673"/>
        <end position="687"/>
    </location>
</feature>
<feature type="compositionally biased region" description="Low complexity" evidence="1">
    <location>
        <begin position="904"/>
        <end position="950"/>
    </location>
</feature>
<protein>
    <submittedName>
        <fullName evidence="4">Immune inhibitor A peptidase M6</fullName>
    </submittedName>
</protein>
<keyword evidence="5" id="KW-1185">Reference proteome</keyword>
<feature type="compositionally biased region" description="Low complexity" evidence="1">
    <location>
        <begin position="987"/>
        <end position="996"/>
    </location>
</feature>
<dbReference type="InterPro" id="IPR008757">
    <property type="entry name" value="Peptidase_M6-like_domain"/>
</dbReference>
<feature type="compositionally biased region" description="Low complexity" evidence="1">
    <location>
        <begin position="541"/>
        <end position="555"/>
    </location>
</feature>
<feature type="region of interest" description="Disordered" evidence="1">
    <location>
        <begin position="1091"/>
        <end position="1118"/>
    </location>
</feature>
<dbReference type="PANTHER" id="PTHR41775">
    <property type="entry name" value="SECRETED PROTEIN-RELATED"/>
    <property type="match status" value="1"/>
</dbReference>
<feature type="compositionally biased region" description="Low complexity" evidence="1">
    <location>
        <begin position="629"/>
        <end position="643"/>
    </location>
</feature>
<feature type="compositionally biased region" description="Low complexity" evidence="1">
    <location>
        <begin position="607"/>
        <end position="621"/>
    </location>
</feature>
<organism evidence="4 5">
    <name type="scientific">Seminavis robusta</name>
    <dbReference type="NCBI Taxonomy" id="568900"/>
    <lineage>
        <taxon>Eukaryota</taxon>
        <taxon>Sar</taxon>
        <taxon>Stramenopiles</taxon>
        <taxon>Ochrophyta</taxon>
        <taxon>Bacillariophyta</taxon>
        <taxon>Bacillariophyceae</taxon>
        <taxon>Bacillariophycidae</taxon>
        <taxon>Naviculales</taxon>
        <taxon>Naviculaceae</taxon>
        <taxon>Seminavis</taxon>
    </lineage>
</organism>
<accession>A0A9N8D505</accession>
<evidence type="ECO:0000259" key="3">
    <source>
        <dbReference type="Pfam" id="PF05547"/>
    </source>
</evidence>
<feature type="compositionally biased region" description="Low complexity" evidence="1">
    <location>
        <begin position="585"/>
        <end position="598"/>
    </location>
</feature>
<evidence type="ECO:0000313" key="5">
    <source>
        <dbReference type="Proteomes" id="UP001153069"/>
    </source>
</evidence>
<dbReference type="Proteomes" id="UP001153069">
    <property type="component" value="Unassembled WGS sequence"/>
</dbReference>
<name>A0A9N8D505_9STRA</name>
<feature type="region of interest" description="Disordered" evidence="1">
    <location>
        <begin position="786"/>
        <end position="820"/>
    </location>
</feature>
<evidence type="ECO:0000313" key="4">
    <source>
        <dbReference type="EMBL" id="CAB9496577.1"/>
    </source>
</evidence>
<feature type="compositionally biased region" description="Low complexity" evidence="1">
    <location>
        <begin position="651"/>
        <end position="665"/>
    </location>
</feature>
<feature type="compositionally biased region" description="Low complexity" evidence="1">
    <location>
        <begin position="694"/>
        <end position="774"/>
    </location>
</feature>
<feature type="region of interest" description="Disordered" evidence="1">
    <location>
        <begin position="503"/>
        <end position="774"/>
    </location>
</feature>
<comment type="caution">
    <text evidence="4">The sequence shown here is derived from an EMBL/GenBank/DDBJ whole genome shotgun (WGS) entry which is preliminary data.</text>
</comment>
<sequence length="1195" mass="123876">MVMLLLVSVVALWMLPREVCAWVPPISPDRQLNTEWESVHDMRRRLQVSSNYTPSALHAESCRHFTDAQCQSADQAMRAHAQKQRHKYSLYGQAGNRQGTTVKVLVLLLTFTDHTNRPKVAKADIENRWKSLVKDWFRVNSHGNYNIDPYVTEWIVTDNSESHYAAGQSGFTTDLHRMAWPALNQLDRTAGWSWQDFDQDGDNELDSVIMIHSGYEASITANDQYGTPYANRIWAHAYALGSSETSWTSQDGSVSMKVYTVASSLEGLTGTDIATIGVTCHEYMHTFGLPDLYDLSDRTLPGIGEFGIMAWPYGPNDNGNLPGHLNAWSQKEVGWLAPTVIQNDGIYTLEPLEQNSKAYEITLSEFGSIRENLLFENRQPLEFDADFKGAGLVIYHIDNSVNGQTNLGYPGQSGWPENGLHYEVALLPADGYYDLERGNNRGDAGDIWQPGQELGSGQGNTVFPNTDVYSGGFVFESGYTIKVLANEGQNVRFEVIGVGPAITPSPTPGATTAPPSPAPTTAKPTASPTKTPTTAPPSPAPTTAKPTASPTKTPTTAPPSPAPTTAKPTASPTKTPTTAPPSPAPTTAKPTASPTKTPTTPPPSPVPTTAKPTASPTKTPTTAPPSPAPTTAKPTASPTKAPTTSPPSPAPVTAGPTASPTKKPTTSPPSPAPVTAGPTASPTKKPTTSPPSSAPTTASPTASPTLAATTAAPSSLPTTGGPTVSPTRIPTTSPRTGAPATSTPSAIPTTGATTGSPSVAATSGIPSSGATSVTPSVVATTVTPTLGTTSFTPSIVGTGATSMRPSTATTTTNPSLGATSVTPSFVGTGAVSMRPTSTATSIYPSLGATSVTPSFVGTGTVSMRPTSTTTSIYPSLGETSVTPSFVGTGDVSPRPTSAGTTLNPSMSTTTAAPSGAATTVSPTLRATSVSPSLVGTSVSPSLVGTSVSPSTTPPAPQPSPSPTSNPPTIQPSIVTAMPTKAPTTNAPSKVPTKTPTTPKPTAFPPPPPNQHQAVRPFPPFWFGNGRESPPTQVPGNVFNTPPRESPPTQVPGGVFNTPPREPTAVHHANGLLDTSAQDGLVDTDGEFMEESVGVTRPPGSVSGAPVSNEPPTSEAGSREEPVLIAAGTFARHPSSAGTGQDDVTGTRGRPPVFYASVEYSTASPHAKAISCLRWSVLFTASTTLVLSLSAGVTLR</sequence>
<feature type="compositionally biased region" description="Low complexity" evidence="1">
    <location>
        <begin position="800"/>
        <end position="820"/>
    </location>
</feature>
<dbReference type="PANTHER" id="PTHR41775:SF1">
    <property type="entry name" value="PEPTIDASE M6-LIKE DOMAIN-CONTAINING PROTEIN"/>
    <property type="match status" value="1"/>
</dbReference>
<dbReference type="OrthoDB" id="44342at2759"/>
<dbReference type="EMBL" id="CAICTM010000006">
    <property type="protein sequence ID" value="CAB9496577.1"/>
    <property type="molecule type" value="Genomic_DNA"/>
</dbReference>
<feature type="compositionally biased region" description="Polar residues" evidence="1">
    <location>
        <begin position="894"/>
        <end position="903"/>
    </location>
</feature>
<feature type="compositionally biased region" description="Polar residues" evidence="1">
    <location>
        <begin position="1029"/>
        <end position="1039"/>
    </location>
</feature>
<dbReference type="AlphaFoldDB" id="A0A9N8D505"/>